<dbReference type="Proteomes" id="UP001064632">
    <property type="component" value="Chromosome"/>
</dbReference>
<reference evidence="3" key="1">
    <citation type="submission" date="2022-09" db="EMBL/GenBank/DDBJ databases">
        <title>Tahibacter sp. nov., isolated from a fresh water.</title>
        <authorList>
            <person name="Baek J.H."/>
            <person name="Lee J.K."/>
            <person name="Kim J.M."/>
            <person name="Jeon C.O."/>
        </authorList>
    </citation>
    <scope>NUCLEOTIDE SEQUENCE</scope>
    <source>
        <strain evidence="3">W38</strain>
    </source>
</reference>
<dbReference type="PANTHER" id="PTHR34406:SF1">
    <property type="entry name" value="PROTEIN YCEI"/>
    <property type="match status" value="1"/>
</dbReference>
<protein>
    <submittedName>
        <fullName evidence="3">YceI family protein</fullName>
    </submittedName>
</protein>
<name>A0ABY6BJB5_9GAMM</name>
<dbReference type="InterPro" id="IPR007372">
    <property type="entry name" value="Lipid/polyisoprenoid-bd_YceI"/>
</dbReference>
<proteinExistence type="predicted"/>
<dbReference type="InterPro" id="IPR036761">
    <property type="entry name" value="TTHA0802/YceI-like_sf"/>
</dbReference>
<sequence>MAQGRPAALWHGLALAGLCALTNCAATAETIALDRQRSSAEFTVRALWLMDISGRFSGVSGHVRIDAQAGQAQVEAVIDARRVDMRRQSHETWVKSAEFFDVAQFPVITFTSEPFPLAVLDSGGDIPGKLTVRGIQRPTRFHLAASQCPGRASRACPVQAEGAISRAEFGMRSRRGTLSDRVRLHFVIFAAAAGDSS</sequence>
<keyword evidence="1" id="KW-0732">Signal</keyword>
<dbReference type="SMART" id="SM00867">
    <property type="entry name" value="YceI"/>
    <property type="match status" value="1"/>
</dbReference>
<dbReference type="EMBL" id="CP104694">
    <property type="protein sequence ID" value="UXI68470.1"/>
    <property type="molecule type" value="Genomic_DNA"/>
</dbReference>
<evidence type="ECO:0000313" key="4">
    <source>
        <dbReference type="Proteomes" id="UP001064632"/>
    </source>
</evidence>
<dbReference type="Pfam" id="PF04264">
    <property type="entry name" value="YceI"/>
    <property type="match status" value="1"/>
</dbReference>
<dbReference type="PANTHER" id="PTHR34406">
    <property type="entry name" value="PROTEIN YCEI"/>
    <property type="match status" value="1"/>
</dbReference>
<evidence type="ECO:0000259" key="2">
    <source>
        <dbReference type="SMART" id="SM00867"/>
    </source>
</evidence>
<accession>A0ABY6BJB5</accession>
<organism evidence="3 4">
    <name type="scientific">Tahibacter amnicola</name>
    <dbReference type="NCBI Taxonomy" id="2976241"/>
    <lineage>
        <taxon>Bacteria</taxon>
        <taxon>Pseudomonadati</taxon>
        <taxon>Pseudomonadota</taxon>
        <taxon>Gammaproteobacteria</taxon>
        <taxon>Lysobacterales</taxon>
        <taxon>Rhodanobacteraceae</taxon>
        <taxon>Tahibacter</taxon>
    </lineage>
</organism>
<feature type="domain" description="Lipid/polyisoprenoid-binding YceI-like" evidence="2">
    <location>
        <begin position="30"/>
        <end position="191"/>
    </location>
</feature>
<feature type="chain" id="PRO_5046958581" evidence="1">
    <location>
        <begin position="29"/>
        <end position="197"/>
    </location>
</feature>
<keyword evidence="4" id="KW-1185">Reference proteome</keyword>
<dbReference type="Gene3D" id="2.40.128.110">
    <property type="entry name" value="Lipid/polyisoprenoid-binding, YceI-like"/>
    <property type="match status" value="1"/>
</dbReference>
<dbReference type="RefSeq" id="WP_261695430.1">
    <property type="nucleotide sequence ID" value="NZ_CP104694.1"/>
</dbReference>
<evidence type="ECO:0000256" key="1">
    <source>
        <dbReference type="SAM" id="SignalP"/>
    </source>
</evidence>
<gene>
    <name evidence="3" type="ORF">N4264_02115</name>
</gene>
<dbReference type="SUPFAM" id="SSF101874">
    <property type="entry name" value="YceI-like"/>
    <property type="match status" value="1"/>
</dbReference>
<feature type="signal peptide" evidence="1">
    <location>
        <begin position="1"/>
        <end position="28"/>
    </location>
</feature>
<evidence type="ECO:0000313" key="3">
    <source>
        <dbReference type="EMBL" id="UXI68470.1"/>
    </source>
</evidence>